<keyword evidence="3" id="KW-1185">Reference proteome</keyword>
<evidence type="ECO:0000313" key="2">
    <source>
        <dbReference type="EMBL" id="AUD03462.1"/>
    </source>
</evidence>
<evidence type="ECO:0000256" key="1">
    <source>
        <dbReference type="ARBA" id="ARBA00010552"/>
    </source>
</evidence>
<dbReference type="Pfam" id="PF01042">
    <property type="entry name" value="Ribonuc_L-PSP"/>
    <property type="match status" value="1"/>
</dbReference>
<dbReference type="SUPFAM" id="SSF55298">
    <property type="entry name" value="YjgF-like"/>
    <property type="match status" value="1"/>
</dbReference>
<dbReference type="RefSeq" id="WP_100989529.1">
    <property type="nucleotide sequence ID" value="NZ_CP025096.1"/>
</dbReference>
<name>A0A2K8Z0Q3_9BACT</name>
<dbReference type="GO" id="GO:0005829">
    <property type="term" value="C:cytosol"/>
    <property type="evidence" value="ECO:0007669"/>
    <property type="project" value="TreeGrafter"/>
</dbReference>
<dbReference type="NCBIfam" id="TIGR00004">
    <property type="entry name" value="Rid family detoxifying hydrolase"/>
    <property type="match status" value="1"/>
</dbReference>
<protein>
    <submittedName>
        <fullName evidence="2">Reactive intermediate/imine deaminase</fullName>
    </submittedName>
</protein>
<dbReference type="EMBL" id="CP025096">
    <property type="protein sequence ID" value="AUD03462.1"/>
    <property type="molecule type" value="Genomic_DNA"/>
</dbReference>
<comment type="similarity">
    <text evidence="1">Belongs to the RutC family.</text>
</comment>
<dbReference type="PANTHER" id="PTHR11803:SF58">
    <property type="entry name" value="PROTEIN HMF1-RELATED"/>
    <property type="match status" value="1"/>
</dbReference>
<reference evidence="2 3" key="1">
    <citation type="submission" date="2017-11" db="EMBL/GenBank/DDBJ databases">
        <title>Taxonomic description and genome sequences of Spirosoma HA7 sp. nov., isolated from pollen microhabitat of Corylus avellana.</title>
        <authorList>
            <person name="Ambika Manirajan B."/>
            <person name="Suarez C."/>
            <person name="Ratering S."/>
            <person name="Geissler-Plaum R."/>
            <person name="Cardinale M."/>
            <person name="Sylvia S."/>
        </authorList>
    </citation>
    <scope>NUCLEOTIDE SEQUENCE [LARGE SCALE GENOMIC DNA]</scope>
    <source>
        <strain evidence="2 3">HA7</strain>
    </source>
</reference>
<dbReference type="OrthoDB" id="9803101at2"/>
<dbReference type="Gene3D" id="3.30.1330.40">
    <property type="entry name" value="RutC-like"/>
    <property type="match status" value="1"/>
</dbReference>
<dbReference type="PANTHER" id="PTHR11803">
    <property type="entry name" value="2-IMINOBUTANOATE/2-IMINOPROPANOATE DEAMINASE RIDA"/>
    <property type="match status" value="1"/>
</dbReference>
<dbReference type="CDD" id="cd00448">
    <property type="entry name" value="YjgF_YER057c_UK114_family"/>
    <property type="match status" value="1"/>
</dbReference>
<dbReference type="FunFam" id="3.30.1330.40:FF:000001">
    <property type="entry name" value="L-PSP family endoribonuclease"/>
    <property type="match status" value="1"/>
</dbReference>
<dbReference type="InterPro" id="IPR006056">
    <property type="entry name" value="RidA"/>
</dbReference>
<accession>A0A2K8Z0Q3</accession>
<evidence type="ECO:0000313" key="3">
    <source>
        <dbReference type="Proteomes" id="UP000232883"/>
    </source>
</evidence>
<dbReference type="InterPro" id="IPR035959">
    <property type="entry name" value="RutC-like_sf"/>
</dbReference>
<dbReference type="InterPro" id="IPR006175">
    <property type="entry name" value="YjgF/YER057c/UK114"/>
</dbReference>
<sequence>MAERRSFNTPKAPQMSTVFPQAVLADKFIFLSGTPGLDLSTGQVISHDFEQQTRQCFQNIKIILEEAGSDLSKVVKTTIFMVAGNDFSVINKVYTEFFPATPPARSTPQVMPFPAGILISVECIALQ</sequence>
<proteinExistence type="inferred from homology"/>
<organism evidence="2 3">
    <name type="scientific">Spirosoma pollinicola</name>
    <dbReference type="NCBI Taxonomy" id="2057025"/>
    <lineage>
        <taxon>Bacteria</taxon>
        <taxon>Pseudomonadati</taxon>
        <taxon>Bacteroidota</taxon>
        <taxon>Cytophagia</taxon>
        <taxon>Cytophagales</taxon>
        <taxon>Cytophagaceae</taxon>
        <taxon>Spirosoma</taxon>
    </lineage>
</organism>
<dbReference type="KEGG" id="spir:CWM47_17460"/>
<dbReference type="Proteomes" id="UP000232883">
    <property type="component" value="Chromosome"/>
</dbReference>
<dbReference type="GO" id="GO:0019239">
    <property type="term" value="F:deaminase activity"/>
    <property type="evidence" value="ECO:0007669"/>
    <property type="project" value="TreeGrafter"/>
</dbReference>
<gene>
    <name evidence="2" type="ORF">CWM47_17460</name>
</gene>
<dbReference type="AlphaFoldDB" id="A0A2K8Z0Q3"/>